<dbReference type="Proteomes" id="UP000546162">
    <property type="component" value="Unassembled WGS sequence"/>
</dbReference>
<evidence type="ECO:0000313" key="3">
    <source>
        <dbReference type="Proteomes" id="UP000546162"/>
    </source>
</evidence>
<keyword evidence="1" id="KW-0472">Membrane</keyword>
<keyword evidence="1" id="KW-0812">Transmembrane</keyword>
<proteinExistence type="predicted"/>
<protein>
    <submittedName>
        <fullName evidence="2">Uncharacterized protein</fullName>
    </submittedName>
</protein>
<organism evidence="2 3">
    <name type="scientific">Actinoplanes octamycinicus</name>
    <dbReference type="NCBI Taxonomy" id="135948"/>
    <lineage>
        <taxon>Bacteria</taxon>
        <taxon>Bacillati</taxon>
        <taxon>Actinomycetota</taxon>
        <taxon>Actinomycetes</taxon>
        <taxon>Micromonosporales</taxon>
        <taxon>Micromonosporaceae</taxon>
        <taxon>Actinoplanes</taxon>
    </lineage>
</organism>
<feature type="transmembrane region" description="Helical" evidence="1">
    <location>
        <begin position="54"/>
        <end position="75"/>
    </location>
</feature>
<evidence type="ECO:0000256" key="1">
    <source>
        <dbReference type="SAM" id="Phobius"/>
    </source>
</evidence>
<dbReference type="AlphaFoldDB" id="A0A7W7GZE4"/>
<sequence length="285" mass="29172">MSWFGMRASSRGHGRTYMAGGDISFSGTHHHRHEHHRDEGPFQAFFVGAGPGRILIAAGMLIAAAGFTGWASIIFGERSGSSFLGATLPSGVPVGVVYFLGFGLGGVLVAVGSSMAKAALHGGSRIAHYVITAVLLGGSAGGLNLALAGAPLSTLTPSFGPRDAGPVEVVSTSERTGRSGGLIMTVTGIENAGGTGRVHLRVTNNSGESLTLQAALFQLSDAEGRTYAGDHFGSDWEADIGDGATHTGVIRLAKRVVPGAGPMRAEFTTVFGMSVRSIKVTKIPA</sequence>
<reference evidence="2 3" key="1">
    <citation type="submission" date="2020-08" db="EMBL/GenBank/DDBJ databases">
        <title>Sequencing the genomes of 1000 actinobacteria strains.</title>
        <authorList>
            <person name="Klenk H.-P."/>
        </authorList>
    </citation>
    <scope>NUCLEOTIDE SEQUENCE [LARGE SCALE GENOMIC DNA]</scope>
    <source>
        <strain evidence="2 3">DSM 45809</strain>
    </source>
</reference>
<gene>
    <name evidence="2" type="ORF">BJY16_004614</name>
</gene>
<keyword evidence="3" id="KW-1185">Reference proteome</keyword>
<feature type="transmembrane region" description="Helical" evidence="1">
    <location>
        <begin position="95"/>
        <end position="114"/>
    </location>
</feature>
<accession>A0A7W7GZE4</accession>
<comment type="caution">
    <text evidence="2">The sequence shown here is derived from an EMBL/GenBank/DDBJ whole genome shotgun (WGS) entry which is preliminary data.</text>
</comment>
<dbReference type="RefSeq" id="WP_185041671.1">
    <property type="nucleotide sequence ID" value="NZ_BAABFG010000005.1"/>
</dbReference>
<name>A0A7W7GZE4_9ACTN</name>
<keyword evidence="1" id="KW-1133">Transmembrane helix</keyword>
<feature type="transmembrane region" description="Helical" evidence="1">
    <location>
        <begin position="126"/>
        <end position="147"/>
    </location>
</feature>
<dbReference type="EMBL" id="JACHNB010000001">
    <property type="protein sequence ID" value="MBB4741155.1"/>
    <property type="molecule type" value="Genomic_DNA"/>
</dbReference>
<evidence type="ECO:0000313" key="2">
    <source>
        <dbReference type="EMBL" id="MBB4741155.1"/>
    </source>
</evidence>